<accession>A0A929RRL0</accession>
<feature type="chain" id="PRO_5038339329" description="Lipoprotein" evidence="2">
    <location>
        <begin position="26"/>
        <end position="160"/>
    </location>
</feature>
<dbReference type="Proteomes" id="UP000759246">
    <property type="component" value="Unassembled WGS sequence"/>
</dbReference>
<evidence type="ECO:0000256" key="1">
    <source>
        <dbReference type="SAM" id="MobiDB-lite"/>
    </source>
</evidence>
<evidence type="ECO:0008006" key="5">
    <source>
        <dbReference type="Google" id="ProtNLM"/>
    </source>
</evidence>
<dbReference type="AlphaFoldDB" id="A0A929RRL0"/>
<dbReference type="EMBL" id="JABZGF010000298">
    <property type="protein sequence ID" value="MBF0967066.1"/>
    <property type="molecule type" value="Genomic_DNA"/>
</dbReference>
<proteinExistence type="predicted"/>
<feature type="region of interest" description="Disordered" evidence="1">
    <location>
        <begin position="28"/>
        <end position="49"/>
    </location>
</feature>
<name>A0A929RRL0_9ACTO</name>
<protein>
    <recommendedName>
        <fullName evidence="5">Lipoprotein</fullName>
    </recommendedName>
</protein>
<sequence length="160" mass="16290">MKNCAQTRALAVIAITLAAALSACGSTGSSGSSTSSTSTKSPSAAATNAASSDPNLVFAQCMREKGFDVPDTGLTPENLKDTSDAFNSALNECMDKVSGMTGDDSVVNDQAARETLVKGAECLRGLGYDVKDPDASGGINLQDIPQDAINKCFTQTGAAK</sequence>
<gene>
    <name evidence="3" type="ORF">HXK09_07935</name>
</gene>
<feature type="signal peptide" evidence="2">
    <location>
        <begin position="1"/>
        <end position="25"/>
    </location>
</feature>
<reference evidence="3" key="1">
    <citation type="submission" date="2020-04" db="EMBL/GenBank/DDBJ databases">
        <title>Deep metagenomics examines the oral microbiome during advanced dental caries in children, revealing novel taxa and co-occurrences with host molecules.</title>
        <authorList>
            <person name="Baker J.L."/>
            <person name="Morton J.T."/>
            <person name="Dinis M."/>
            <person name="Alvarez R."/>
            <person name="Tran N.C."/>
            <person name="Knight R."/>
            <person name="Edlund A."/>
        </authorList>
    </citation>
    <scope>NUCLEOTIDE SEQUENCE</scope>
    <source>
        <strain evidence="3">JCVI_30_bin.13</strain>
    </source>
</reference>
<organism evidence="3 4">
    <name type="scientific">Actinomyces bouchesdurhonensis</name>
    <dbReference type="NCBI Taxonomy" id="1852361"/>
    <lineage>
        <taxon>Bacteria</taxon>
        <taxon>Bacillati</taxon>
        <taxon>Actinomycetota</taxon>
        <taxon>Actinomycetes</taxon>
        <taxon>Actinomycetales</taxon>
        <taxon>Actinomycetaceae</taxon>
        <taxon>Actinomyces</taxon>
    </lineage>
</organism>
<evidence type="ECO:0000313" key="3">
    <source>
        <dbReference type="EMBL" id="MBF0967066.1"/>
    </source>
</evidence>
<evidence type="ECO:0000313" key="4">
    <source>
        <dbReference type="Proteomes" id="UP000759246"/>
    </source>
</evidence>
<comment type="caution">
    <text evidence="3">The sequence shown here is derived from an EMBL/GenBank/DDBJ whole genome shotgun (WGS) entry which is preliminary data.</text>
</comment>
<keyword evidence="2" id="KW-0732">Signal</keyword>
<dbReference type="PROSITE" id="PS51257">
    <property type="entry name" value="PROKAR_LIPOPROTEIN"/>
    <property type="match status" value="1"/>
</dbReference>
<evidence type="ECO:0000256" key="2">
    <source>
        <dbReference type="SAM" id="SignalP"/>
    </source>
</evidence>
<dbReference type="RefSeq" id="WP_276740239.1">
    <property type="nucleotide sequence ID" value="NZ_CAJZKY010000038.1"/>
</dbReference>